<dbReference type="SUPFAM" id="SSF103473">
    <property type="entry name" value="MFS general substrate transporter"/>
    <property type="match status" value="1"/>
</dbReference>
<proteinExistence type="inferred from homology"/>
<evidence type="ECO:0000256" key="3">
    <source>
        <dbReference type="ARBA" id="ARBA00022989"/>
    </source>
</evidence>
<evidence type="ECO:0000256" key="2">
    <source>
        <dbReference type="ARBA" id="ARBA00022692"/>
    </source>
</evidence>
<evidence type="ECO:0000256" key="6">
    <source>
        <dbReference type="SAM" id="MobiDB-lite"/>
    </source>
</evidence>
<keyword evidence="10" id="KW-1185">Reference proteome</keyword>
<dbReference type="InterPro" id="IPR005829">
    <property type="entry name" value="Sugar_transporter_CS"/>
</dbReference>
<feature type="non-terminal residue" evidence="9">
    <location>
        <position position="513"/>
    </location>
</feature>
<keyword evidence="2 7" id="KW-0812">Transmembrane</keyword>
<dbReference type="GO" id="GO:0016020">
    <property type="term" value="C:membrane"/>
    <property type="evidence" value="ECO:0007669"/>
    <property type="project" value="UniProtKB-SubCell"/>
</dbReference>
<feature type="transmembrane region" description="Helical" evidence="7">
    <location>
        <begin position="148"/>
        <end position="168"/>
    </location>
</feature>
<evidence type="ECO:0000256" key="5">
    <source>
        <dbReference type="RuleBase" id="RU003346"/>
    </source>
</evidence>
<evidence type="ECO:0000313" key="9">
    <source>
        <dbReference type="EMBL" id="CAG5125327.1"/>
    </source>
</evidence>
<feature type="transmembrane region" description="Helical" evidence="7">
    <location>
        <begin position="426"/>
        <end position="444"/>
    </location>
</feature>
<keyword evidence="3 7" id="KW-1133">Transmembrane helix</keyword>
<dbReference type="InterPro" id="IPR003663">
    <property type="entry name" value="Sugar/inositol_transpt"/>
</dbReference>
<feature type="compositionally biased region" description="Basic and acidic residues" evidence="6">
    <location>
        <begin position="473"/>
        <end position="486"/>
    </location>
</feature>
<gene>
    <name evidence="9" type="ORF">CUNI_LOCUS10885</name>
</gene>
<evidence type="ECO:0000256" key="4">
    <source>
        <dbReference type="ARBA" id="ARBA00023136"/>
    </source>
</evidence>
<feature type="domain" description="Major facilitator superfamily (MFS) profile" evidence="8">
    <location>
        <begin position="7"/>
        <end position="448"/>
    </location>
</feature>
<feature type="transmembrane region" description="Helical" evidence="7">
    <location>
        <begin position="394"/>
        <end position="414"/>
    </location>
</feature>
<dbReference type="GO" id="GO:0015149">
    <property type="term" value="F:hexose transmembrane transporter activity"/>
    <property type="evidence" value="ECO:0007669"/>
    <property type="project" value="TreeGrafter"/>
</dbReference>
<organism evidence="9 10">
    <name type="scientific">Candidula unifasciata</name>
    <dbReference type="NCBI Taxonomy" id="100452"/>
    <lineage>
        <taxon>Eukaryota</taxon>
        <taxon>Metazoa</taxon>
        <taxon>Spiralia</taxon>
        <taxon>Lophotrochozoa</taxon>
        <taxon>Mollusca</taxon>
        <taxon>Gastropoda</taxon>
        <taxon>Heterobranchia</taxon>
        <taxon>Euthyneura</taxon>
        <taxon>Panpulmonata</taxon>
        <taxon>Eupulmonata</taxon>
        <taxon>Stylommatophora</taxon>
        <taxon>Helicina</taxon>
        <taxon>Helicoidea</taxon>
        <taxon>Geomitridae</taxon>
        <taxon>Candidula</taxon>
    </lineage>
</organism>
<feature type="transmembrane region" description="Helical" evidence="7">
    <location>
        <begin position="263"/>
        <end position="288"/>
    </location>
</feature>
<feature type="transmembrane region" description="Helical" evidence="7">
    <location>
        <begin position="115"/>
        <end position="136"/>
    </location>
</feature>
<feature type="transmembrane region" description="Helical" evidence="7">
    <location>
        <begin position="56"/>
        <end position="77"/>
    </location>
</feature>
<dbReference type="PROSITE" id="PS00216">
    <property type="entry name" value="SUGAR_TRANSPORT_1"/>
    <property type="match status" value="1"/>
</dbReference>
<comment type="similarity">
    <text evidence="5">Belongs to the major facilitator superfamily. Sugar transporter (TC 2.A.1.1) family.</text>
</comment>
<dbReference type="InterPro" id="IPR045263">
    <property type="entry name" value="GLUT"/>
</dbReference>
<protein>
    <recommendedName>
        <fullName evidence="8">Major facilitator superfamily (MFS) profile domain-containing protein</fullName>
    </recommendedName>
</protein>
<reference evidence="9" key="1">
    <citation type="submission" date="2021-04" db="EMBL/GenBank/DDBJ databases">
        <authorList>
            <consortium name="Molecular Ecology Group"/>
        </authorList>
    </citation>
    <scope>NUCLEOTIDE SEQUENCE</scope>
</reference>
<sequence length="513" mass="56315">TPRLILTIIGAAMGSFQFGYNVGVINAPESLIKAFMNETQADRDGSHMSDQSIRNLWALTVAIFAVGGCIGGFLAGWWATRFGRKGGSLLNIIFGVVSSILLFVSRTAGSYEMIIIGRICIGFHCGLYTGLSPLYLSEISTPSIRGGIGVLHQVAITAALLVSQILGFPELLGTSEYWNILLGMTIAPCLVQALILPFCPESPRYLLITKKNEKQCREALMTLRGSADIEDEVNEIKQEMSTCDEKISIIQLFRNPALRSPMFIGIVMQLSQQFSGVNGVFFYSTSLFSDAIGSESKARYATSAVGAIMVTMTVVTIPLMDRLGRRTLHLTGLAGMAVFSILITVTLALQDKVEWFGFASIACVLAYIVFFATGPGSIPWLIVSELFSQDARPAAMSVCVLVNWLSSFVVGFVFPSLQEALKDYTFLPFTVLLVLFFLYTYFVVPETKGKTFEEVTALWRKNPNRVTSSPLEKMPEKNGEHTDVSKPKYGSTNEAFTSDYENNAKDLTYNTKL</sequence>
<dbReference type="EMBL" id="CAJHNH020002024">
    <property type="protein sequence ID" value="CAG5125327.1"/>
    <property type="molecule type" value="Genomic_DNA"/>
</dbReference>
<dbReference type="InterPro" id="IPR005828">
    <property type="entry name" value="MFS_sugar_transport-like"/>
</dbReference>
<feature type="transmembrane region" description="Helical" evidence="7">
    <location>
        <begin position="355"/>
        <end position="382"/>
    </location>
</feature>
<dbReference type="PANTHER" id="PTHR23503:SF128">
    <property type="entry name" value="GLUCOSE TRANSPORTER TYPE 1"/>
    <property type="match status" value="1"/>
</dbReference>
<evidence type="ECO:0000313" key="10">
    <source>
        <dbReference type="Proteomes" id="UP000678393"/>
    </source>
</evidence>
<dbReference type="OrthoDB" id="4540492at2759"/>
<evidence type="ECO:0000259" key="8">
    <source>
        <dbReference type="PROSITE" id="PS50850"/>
    </source>
</evidence>
<evidence type="ECO:0000256" key="7">
    <source>
        <dbReference type="SAM" id="Phobius"/>
    </source>
</evidence>
<name>A0A8S3Z754_9EUPU</name>
<comment type="subcellular location">
    <subcellularLocation>
        <location evidence="1">Membrane</location>
        <topology evidence="1">Multi-pass membrane protein</topology>
    </subcellularLocation>
</comment>
<comment type="caution">
    <text evidence="9">The sequence shown here is derived from an EMBL/GenBank/DDBJ whole genome shotgun (WGS) entry which is preliminary data.</text>
</comment>
<dbReference type="PRINTS" id="PR00171">
    <property type="entry name" value="SUGRTRNSPORT"/>
</dbReference>
<dbReference type="Gene3D" id="1.20.1250.20">
    <property type="entry name" value="MFS general substrate transporter like domains"/>
    <property type="match status" value="1"/>
</dbReference>
<accession>A0A8S3Z754</accession>
<feature type="transmembrane region" description="Helical" evidence="7">
    <location>
        <begin position="180"/>
        <end position="199"/>
    </location>
</feature>
<dbReference type="AlphaFoldDB" id="A0A8S3Z754"/>
<dbReference type="Proteomes" id="UP000678393">
    <property type="component" value="Unassembled WGS sequence"/>
</dbReference>
<feature type="transmembrane region" description="Helical" evidence="7">
    <location>
        <begin position="327"/>
        <end position="349"/>
    </location>
</feature>
<dbReference type="Pfam" id="PF00083">
    <property type="entry name" value="Sugar_tr"/>
    <property type="match status" value="1"/>
</dbReference>
<feature type="transmembrane region" description="Helical" evidence="7">
    <location>
        <begin position="300"/>
        <end position="320"/>
    </location>
</feature>
<dbReference type="InterPro" id="IPR036259">
    <property type="entry name" value="MFS_trans_sf"/>
</dbReference>
<feature type="transmembrane region" description="Helical" evidence="7">
    <location>
        <begin position="89"/>
        <end position="109"/>
    </location>
</feature>
<dbReference type="FunFam" id="1.20.1250.20:FF:000029">
    <property type="entry name" value="solute carrier family 2, facilitated glucose transporter member 4"/>
    <property type="match status" value="1"/>
</dbReference>
<dbReference type="InterPro" id="IPR020846">
    <property type="entry name" value="MFS_dom"/>
</dbReference>
<feature type="region of interest" description="Disordered" evidence="6">
    <location>
        <begin position="466"/>
        <end position="497"/>
    </location>
</feature>
<dbReference type="PANTHER" id="PTHR23503">
    <property type="entry name" value="SOLUTE CARRIER FAMILY 2"/>
    <property type="match status" value="1"/>
</dbReference>
<dbReference type="PROSITE" id="PS50850">
    <property type="entry name" value="MFS"/>
    <property type="match status" value="1"/>
</dbReference>
<keyword evidence="4 7" id="KW-0472">Membrane</keyword>
<keyword evidence="5" id="KW-0813">Transport</keyword>
<dbReference type="NCBIfam" id="TIGR00879">
    <property type="entry name" value="SP"/>
    <property type="match status" value="1"/>
</dbReference>
<evidence type="ECO:0000256" key="1">
    <source>
        <dbReference type="ARBA" id="ARBA00004141"/>
    </source>
</evidence>